<dbReference type="Pfam" id="PF07690">
    <property type="entry name" value="MFS_1"/>
    <property type="match status" value="1"/>
</dbReference>
<feature type="domain" description="Major facilitator superfamily (MFS) profile" evidence="7">
    <location>
        <begin position="4"/>
        <end position="383"/>
    </location>
</feature>
<dbReference type="InterPro" id="IPR052524">
    <property type="entry name" value="MFS_Cyanate_Porter"/>
</dbReference>
<name>A0ABT9XHI4_9BACL</name>
<accession>A0ABT9XHI4</accession>
<dbReference type="Gene3D" id="1.20.1250.20">
    <property type="entry name" value="MFS general substrate transporter like domains"/>
    <property type="match status" value="2"/>
</dbReference>
<keyword evidence="5 6" id="KW-0472">Membrane</keyword>
<dbReference type="RefSeq" id="WP_274456761.1">
    <property type="nucleotide sequence ID" value="NZ_CP067097.1"/>
</dbReference>
<feature type="transmembrane region" description="Helical" evidence="6">
    <location>
        <begin position="74"/>
        <end position="91"/>
    </location>
</feature>
<comment type="subcellular location">
    <subcellularLocation>
        <location evidence="1">Cell membrane</location>
        <topology evidence="1">Multi-pass membrane protein</topology>
    </subcellularLocation>
</comment>
<keyword evidence="3 6" id="KW-0812">Transmembrane</keyword>
<keyword evidence="9" id="KW-1185">Reference proteome</keyword>
<evidence type="ECO:0000259" key="7">
    <source>
        <dbReference type="PROSITE" id="PS50850"/>
    </source>
</evidence>
<dbReference type="PANTHER" id="PTHR23523">
    <property type="match status" value="1"/>
</dbReference>
<feature type="transmembrane region" description="Helical" evidence="6">
    <location>
        <begin position="208"/>
        <end position="229"/>
    </location>
</feature>
<evidence type="ECO:0000256" key="2">
    <source>
        <dbReference type="ARBA" id="ARBA00022448"/>
    </source>
</evidence>
<reference evidence="8 9" key="1">
    <citation type="submission" date="2023-07" db="EMBL/GenBank/DDBJ databases">
        <title>Genomic Encyclopedia of Type Strains, Phase IV (KMG-IV): sequencing the most valuable type-strain genomes for metagenomic binning, comparative biology and taxonomic classification.</title>
        <authorList>
            <person name="Goeker M."/>
        </authorList>
    </citation>
    <scope>NUCLEOTIDE SEQUENCE [LARGE SCALE GENOMIC DNA]</scope>
    <source>
        <strain evidence="8 9">DSM 4006</strain>
    </source>
</reference>
<dbReference type="Proteomes" id="UP001232973">
    <property type="component" value="Unassembled WGS sequence"/>
</dbReference>
<feature type="transmembrane region" description="Helical" evidence="6">
    <location>
        <begin position="241"/>
        <end position="261"/>
    </location>
</feature>
<keyword evidence="4 6" id="KW-1133">Transmembrane helix</keyword>
<comment type="caution">
    <text evidence="8">The sequence shown here is derived from an EMBL/GenBank/DDBJ whole genome shotgun (WGS) entry which is preliminary data.</text>
</comment>
<keyword evidence="2" id="KW-0813">Transport</keyword>
<dbReference type="PROSITE" id="PS50850">
    <property type="entry name" value="MFS"/>
    <property type="match status" value="1"/>
</dbReference>
<dbReference type="PANTHER" id="PTHR23523:SF2">
    <property type="entry name" value="2-NITROIMIDAZOLE TRANSPORTER"/>
    <property type="match status" value="1"/>
</dbReference>
<dbReference type="EMBL" id="JAUSTP010000010">
    <property type="protein sequence ID" value="MDQ0189775.1"/>
    <property type="molecule type" value="Genomic_DNA"/>
</dbReference>
<gene>
    <name evidence="8" type="ORF">J2S03_001622</name>
</gene>
<evidence type="ECO:0000313" key="8">
    <source>
        <dbReference type="EMBL" id="MDQ0189775.1"/>
    </source>
</evidence>
<proteinExistence type="predicted"/>
<evidence type="ECO:0000256" key="4">
    <source>
        <dbReference type="ARBA" id="ARBA00022989"/>
    </source>
</evidence>
<feature type="transmembrane region" description="Helical" evidence="6">
    <location>
        <begin position="337"/>
        <end position="353"/>
    </location>
</feature>
<feature type="transmembrane region" description="Helical" evidence="6">
    <location>
        <begin position="132"/>
        <end position="153"/>
    </location>
</feature>
<evidence type="ECO:0000256" key="6">
    <source>
        <dbReference type="SAM" id="Phobius"/>
    </source>
</evidence>
<protein>
    <submittedName>
        <fullName evidence="8">CP family cyanate transporter-like MFS transporter</fullName>
    </submittedName>
</protein>
<feature type="transmembrane region" description="Helical" evidence="6">
    <location>
        <begin position="97"/>
        <end position="120"/>
    </location>
</feature>
<sequence length="395" mass="41792">MQKNVFLMGMALFIAALNLRLAINSVAPLLGSIRSDLGMSAAAASLLTSIPVLCMGVFSPIAAKASGKWGIERVIGASLLVIGVGTALRLFTHSAGVLLVTALIAGAGIAFIGPLLPGFIKLHFPKHVPPMIAVYTVALTLGAAVSTSFSIPLQQTFHAWQASLAFWAAIAFVAAILWWAFVNVQMRKRDTAAPAGRAVKLPWGNGRAWLITVSFGLMGILFYSFTAWLPQIIQGMGYSKAYAANALTVFVAIQIPVSLVLPMVLKRFPSRRVWLVTESLFELAGLLCLVFNLLPWLASALIGIGAGGLFSLNLLLPIDATGDHHEAAAWSAKAQSVGYVISALGPILLGWIYDATHRFASAVAAMIVIVLAMIVVQLAATARKQAPLDAAQKLS</sequence>
<feature type="transmembrane region" description="Helical" evidence="6">
    <location>
        <begin position="359"/>
        <end position="380"/>
    </location>
</feature>
<evidence type="ECO:0000313" key="9">
    <source>
        <dbReference type="Proteomes" id="UP001232973"/>
    </source>
</evidence>
<evidence type="ECO:0000256" key="1">
    <source>
        <dbReference type="ARBA" id="ARBA00004651"/>
    </source>
</evidence>
<evidence type="ECO:0000256" key="3">
    <source>
        <dbReference type="ARBA" id="ARBA00022692"/>
    </source>
</evidence>
<dbReference type="InterPro" id="IPR011701">
    <property type="entry name" value="MFS"/>
</dbReference>
<dbReference type="InterPro" id="IPR020846">
    <property type="entry name" value="MFS_dom"/>
</dbReference>
<feature type="transmembrane region" description="Helical" evidence="6">
    <location>
        <begin position="38"/>
        <end position="62"/>
    </location>
</feature>
<dbReference type="InterPro" id="IPR036259">
    <property type="entry name" value="MFS_trans_sf"/>
</dbReference>
<organism evidence="8 9">
    <name type="scientific">Alicyclobacillus cycloheptanicus</name>
    <dbReference type="NCBI Taxonomy" id="1457"/>
    <lineage>
        <taxon>Bacteria</taxon>
        <taxon>Bacillati</taxon>
        <taxon>Bacillota</taxon>
        <taxon>Bacilli</taxon>
        <taxon>Bacillales</taxon>
        <taxon>Alicyclobacillaceae</taxon>
        <taxon>Alicyclobacillus</taxon>
    </lineage>
</organism>
<dbReference type="SUPFAM" id="SSF103473">
    <property type="entry name" value="MFS general substrate transporter"/>
    <property type="match status" value="1"/>
</dbReference>
<evidence type="ECO:0000256" key="5">
    <source>
        <dbReference type="ARBA" id="ARBA00023136"/>
    </source>
</evidence>
<feature type="transmembrane region" description="Helical" evidence="6">
    <location>
        <begin position="159"/>
        <end position="181"/>
    </location>
</feature>